<dbReference type="AlphaFoldDB" id="A0A1B0ATR7"/>
<dbReference type="Proteomes" id="UP000092460">
    <property type="component" value="Unassembled WGS sequence"/>
</dbReference>
<evidence type="ECO:0000313" key="2">
    <source>
        <dbReference type="Proteomes" id="UP000092460"/>
    </source>
</evidence>
<reference evidence="2" key="1">
    <citation type="submission" date="2015-01" db="EMBL/GenBank/DDBJ databases">
        <authorList>
            <person name="Aksoy S."/>
            <person name="Warren W."/>
            <person name="Wilson R.K."/>
        </authorList>
    </citation>
    <scope>NUCLEOTIDE SEQUENCE [LARGE SCALE GENOMIC DNA]</scope>
    <source>
        <strain evidence="2">IAEA</strain>
    </source>
</reference>
<dbReference type="EMBL" id="JXJN01003430">
    <property type="status" value="NOT_ANNOTATED_CDS"/>
    <property type="molecule type" value="Genomic_DNA"/>
</dbReference>
<dbReference type="EnsemblMetazoa" id="GPPI008256-RA">
    <property type="protein sequence ID" value="GPPI008256-PA"/>
    <property type="gene ID" value="GPPI008256"/>
</dbReference>
<proteinExistence type="predicted"/>
<protein>
    <submittedName>
        <fullName evidence="1">Uncharacterized protein</fullName>
    </submittedName>
</protein>
<sequence>MMAFYGIPSKVKTALKRTMCTRQFILLVIISCLTLHYSSQVNISNHTILRPIVDRIFLRKRRWLLFPKGSSLKFTVFVSKRLLALYPKGFSLNIEAATYYPMPTSRIDLLANQFHKPSSVMGADKNVLIATNLTKHHDKLSKLYNITEPQWLPKKPYYASDYQKLFLTKMKLKNKSWSSKKYAKNIYKKNYSEYQPKYIPERGIIEQSHHYYNVRERRDLFHHFEGFISKTLKETATFPTKYGLDDDYSNIMDSDYDTCAGCIYDKCPFIHADYCVDILYVCDPIWTCIEILYRDACNAGDVGSFPLYPVYYVCQISERRDVEWLVLYQKGTSYSADTCLKDLIHSMD</sequence>
<reference evidence="1" key="2">
    <citation type="submission" date="2020-05" db="UniProtKB">
        <authorList>
            <consortium name="EnsemblMetazoa"/>
        </authorList>
    </citation>
    <scope>IDENTIFICATION</scope>
    <source>
        <strain evidence="1">IAEA</strain>
    </source>
</reference>
<name>A0A1B0ATR7_9MUSC</name>
<dbReference type="PANTHER" id="PTHR21253">
    <property type="entry name" value="F-BOX ONLY PROTEIN 11-RELATED"/>
    <property type="match status" value="1"/>
</dbReference>
<organism evidence="1 2">
    <name type="scientific">Glossina palpalis gambiensis</name>
    <dbReference type="NCBI Taxonomy" id="67801"/>
    <lineage>
        <taxon>Eukaryota</taxon>
        <taxon>Metazoa</taxon>
        <taxon>Ecdysozoa</taxon>
        <taxon>Arthropoda</taxon>
        <taxon>Hexapoda</taxon>
        <taxon>Insecta</taxon>
        <taxon>Pterygota</taxon>
        <taxon>Neoptera</taxon>
        <taxon>Endopterygota</taxon>
        <taxon>Diptera</taxon>
        <taxon>Brachycera</taxon>
        <taxon>Muscomorpha</taxon>
        <taxon>Hippoboscoidea</taxon>
        <taxon>Glossinidae</taxon>
        <taxon>Glossina</taxon>
    </lineage>
</organism>
<dbReference type="VEuPathDB" id="VectorBase:GPPI008256"/>
<evidence type="ECO:0000313" key="1">
    <source>
        <dbReference type="EnsemblMetazoa" id="GPPI008256-PA"/>
    </source>
</evidence>
<accession>A0A1B0ATR7</accession>
<dbReference type="PANTHER" id="PTHR21253:SF0">
    <property type="entry name" value="F-BOX ONLY PROTEIN 11-RELATED"/>
    <property type="match status" value="1"/>
</dbReference>
<keyword evidence="2" id="KW-1185">Reference proteome</keyword>